<sequence length="253" mass="27774">MTKITVLLAVFAGFSFPAVNAQAAPAWPDNNKIAVSLSYDDALASQLDNAVPALNEYNFKASFYIVPNSASVQSRMADWQALASDGHELGNHSLFHPCSAAKPSREWVSEEQNLDNYTAERAIREVLTANVFLQALDGKTQRTFTPPCFDTQAAGNDFIEPLKAHFVAIKGLEQTEQSLLWAPSAVTGQQLINYVKNAPEETQLINLLFHGIGGDHLSVSVAAHAQLLAYLAANKDRYYVDSYINIMKKQAKE</sequence>
<proteinExistence type="predicted"/>
<feature type="chain" id="PRO_5046815350" evidence="3">
    <location>
        <begin position="24"/>
        <end position="253"/>
    </location>
</feature>
<dbReference type="PANTHER" id="PTHR34216">
    <property type="match status" value="1"/>
</dbReference>
<keyword evidence="6" id="KW-1185">Reference proteome</keyword>
<comment type="caution">
    <text evidence="5">The sequence shown here is derived from an EMBL/GenBank/DDBJ whole genome shotgun (WGS) entry which is preliminary data.</text>
</comment>
<keyword evidence="2 3" id="KW-0732">Signal</keyword>
<organism evidence="5 6">
    <name type="scientific">Pseudoalteromonas prydzensis</name>
    <dbReference type="NCBI Taxonomy" id="182141"/>
    <lineage>
        <taxon>Bacteria</taxon>
        <taxon>Pseudomonadati</taxon>
        <taxon>Pseudomonadota</taxon>
        <taxon>Gammaproteobacteria</taxon>
        <taxon>Alteromonadales</taxon>
        <taxon>Pseudoalteromonadaceae</taxon>
        <taxon>Pseudoalteromonas</taxon>
    </lineage>
</organism>
<dbReference type="RefSeq" id="WP_192540183.1">
    <property type="nucleotide sequence ID" value="NZ_CASHZX010000001.1"/>
</dbReference>
<name>A0ABR9FGP2_9GAMM</name>
<dbReference type="Pfam" id="PF01522">
    <property type="entry name" value="Polysacc_deac_1"/>
    <property type="match status" value="1"/>
</dbReference>
<dbReference type="Gene3D" id="3.20.20.370">
    <property type="entry name" value="Glycoside hydrolase/deacetylase"/>
    <property type="match status" value="1"/>
</dbReference>
<feature type="signal peptide" evidence="3">
    <location>
        <begin position="1"/>
        <end position="23"/>
    </location>
</feature>
<feature type="domain" description="NodB homology" evidence="4">
    <location>
        <begin position="33"/>
        <end position="253"/>
    </location>
</feature>
<dbReference type="EMBL" id="RRZA01000001">
    <property type="protein sequence ID" value="MBE0455940.1"/>
    <property type="molecule type" value="Genomic_DNA"/>
</dbReference>
<dbReference type="SUPFAM" id="SSF88713">
    <property type="entry name" value="Glycoside hydrolase/deacetylase"/>
    <property type="match status" value="1"/>
</dbReference>
<gene>
    <name evidence="5" type="ORF">EI167_00400</name>
</gene>
<dbReference type="InterPro" id="IPR011330">
    <property type="entry name" value="Glyco_hydro/deAcase_b/a-brl"/>
</dbReference>
<evidence type="ECO:0000256" key="3">
    <source>
        <dbReference type="SAM" id="SignalP"/>
    </source>
</evidence>
<dbReference type="PROSITE" id="PS51677">
    <property type="entry name" value="NODB"/>
    <property type="match status" value="1"/>
</dbReference>
<comment type="subcellular location">
    <subcellularLocation>
        <location evidence="1">Secreted</location>
    </subcellularLocation>
</comment>
<evidence type="ECO:0000256" key="2">
    <source>
        <dbReference type="ARBA" id="ARBA00022729"/>
    </source>
</evidence>
<reference evidence="5 6" key="1">
    <citation type="submission" date="2020-07" db="EMBL/GenBank/DDBJ databases">
        <title>Halophilic bacteria isolated from french cheeses.</title>
        <authorList>
            <person name="Kothe C.I."/>
            <person name="Farah-Kraiem B."/>
            <person name="Renault P."/>
            <person name="Dridi B."/>
        </authorList>
    </citation>
    <scope>NUCLEOTIDE SEQUENCE [LARGE SCALE GENOMIC DNA]</scope>
    <source>
        <strain evidence="5 6">FME14</strain>
    </source>
</reference>
<protein>
    <submittedName>
        <fullName evidence="5">Polysaccharide deacetylase family protein</fullName>
    </submittedName>
</protein>
<dbReference type="InterPro" id="IPR051398">
    <property type="entry name" value="Polysacch_Deacetylase"/>
</dbReference>
<dbReference type="InterPro" id="IPR002509">
    <property type="entry name" value="NODB_dom"/>
</dbReference>
<evidence type="ECO:0000259" key="4">
    <source>
        <dbReference type="PROSITE" id="PS51677"/>
    </source>
</evidence>
<accession>A0ABR9FGP2</accession>
<evidence type="ECO:0000313" key="5">
    <source>
        <dbReference type="EMBL" id="MBE0455940.1"/>
    </source>
</evidence>
<evidence type="ECO:0000313" key="6">
    <source>
        <dbReference type="Proteomes" id="UP000707245"/>
    </source>
</evidence>
<evidence type="ECO:0000256" key="1">
    <source>
        <dbReference type="ARBA" id="ARBA00004613"/>
    </source>
</evidence>
<dbReference type="Proteomes" id="UP000707245">
    <property type="component" value="Unassembled WGS sequence"/>
</dbReference>
<dbReference type="PANTHER" id="PTHR34216:SF3">
    <property type="entry name" value="POLY-BETA-1,6-N-ACETYL-D-GLUCOSAMINE N-DEACETYLASE"/>
    <property type="match status" value="1"/>
</dbReference>